<sequence length="106" mass="12157">MLTDEDSTINKFAVKKISEARKYKLNNIRVFTVPKLNFKATNYTEIIFWDQVKIYEPPLTKNLDLRNPIKIINIPSHCQAVERNVRLVTESAVAVCGSKTGKDLFT</sequence>
<organism evidence="1">
    <name type="scientific">Sipha flava</name>
    <name type="common">yellow sugarcane aphid</name>
    <dbReference type="NCBI Taxonomy" id="143950"/>
    <lineage>
        <taxon>Eukaryota</taxon>
        <taxon>Metazoa</taxon>
        <taxon>Ecdysozoa</taxon>
        <taxon>Arthropoda</taxon>
        <taxon>Hexapoda</taxon>
        <taxon>Insecta</taxon>
        <taxon>Pterygota</taxon>
        <taxon>Neoptera</taxon>
        <taxon>Paraneoptera</taxon>
        <taxon>Hemiptera</taxon>
        <taxon>Sternorrhyncha</taxon>
        <taxon>Aphidomorpha</taxon>
        <taxon>Aphidoidea</taxon>
        <taxon>Aphididae</taxon>
        <taxon>Sipha</taxon>
    </lineage>
</organism>
<evidence type="ECO:0000313" key="1">
    <source>
        <dbReference type="EMBL" id="MBY74823.1"/>
    </source>
</evidence>
<accession>A0A2S2QAQ6</accession>
<dbReference type="AlphaFoldDB" id="A0A2S2QAQ6"/>
<protein>
    <submittedName>
        <fullName evidence="1">Uncharacterized protein</fullName>
    </submittedName>
</protein>
<dbReference type="PANTHER" id="PTHR46409:SF1">
    <property type="entry name" value="HTH PSQ-TYPE DOMAIN-CONTAINING PROTEIN"/>
    <property type="match status" value="1"/>
</dbReference>
<dbReference type="PANTHER" id="PTHR46409">
    <property type="entry name" value="HTH PSQ-TYPE DOMAIN-CONTAINING PROTEIN"/>
    <property type="match status" value="1"/>
</dbReference>
<proteinExistence type="predicted"/>
<dbReference type="EMBL" id="GGMS01005620">
    <property type="protein sequence ID" value="MBY74823.1"/>
    <property type="molecule type" value="Transcribed_RNA"/>
</dbReference>
<gene>
    <name evidence="1" type="ORF">g.96019</name>
</gene>
<name>A0A2S2QAQ6_9HEMI</name>
<reference evidence="1" key="1">
    <citation type="submission" date="2018-04" db="EMBL/GenBank/DDBJ databases">
        <title>Transcriptome assembly of Sipha flava.</title>
        <authorList>
            <person name="Scully E.D."/>
            <person name="Geib S.M."/>
            <person name="Palmer N.A."/>
            <person name="Koch K."/>
            <person name="Bradshaw J."/>
            <person name="Heng-Moss T."/>
            <person name="Sarath G."/>
        </authorList>
    </citation>
    <scope>NUCLEOTIDE SEQUENCE</scope>
</reference>